<evidence type="ECO:0000313" key="4">
    <source>
        <dbReference type="Proteomes" id="UP000050863"/>
    </source>
</evidence>
<protein>
    <submittedName>
        <fullName evidence="3">Protein dehydratase</fullName>
    </submittedName>
</protein>
<feature type="domain" description="FAS1-like dehydratase" evidence="2">
    <location>
        <begin position="46"/>
        <end position="147"/>
    </location>
</feature>
<evidence type="ECO:0000259" key="2">
    <source>
        <dbReference type="Pfam" id="PF13452"/>
    </source>
</evidence>
<accession>A0A0R3L0M0</accession>
<dbReference type="PANTHER" id="PTHR28152">
    <property type="entry name" value="HYDROXYACYL-THIOESTER DEHYDRATASE TYPE 2, MITOCHONDRIAL"/>
    <property type="match status" value="1"/>
</dbReference>
<comment type="caution">
    <text evidence="3">The sequence shown here is derived from an EMBL/GenBank/DDBJ whole genome shotgun (WGS) entry which is preliminary data.</text>
</comment>
<dbReference type="OrthoDB" id="7183822at2"/>
<dbReference type="Gene3D" id="3.10.129.10">
    <property type="entry name" value="Hotdog Thioesterase"/>
    <property type="match status" value="1"/>
</dbReference>
<gene>
    <name evidence="3" type="ORF">CQ12_27380</name>
</gene>
<reference evidence="3 4" key="1">
    <citation type="submission" date="2014-03" db="EMBL/GenBank/DDBJ databases">
        <title>Bradyrhizobium valentinum sp. nov., isolated from effective nodules of Lupinus mariae-josephae, a lupine endemic of basic-lime soils in Eastern Spain.</title>
        <authorList>
            <person name="Duran D."/>
            <person name="Rey L."/>
            <person name="Navarro A."/>
            <person name="Busquets A."/>
            <person name="Imperial J."/>
            <person name="Ruiz-Argueso T."/>
        </authorList>
    </citation>
    <scope>NUCLEOTIDE SEQUENCE [LARGE SCALE GENOMIC DNA]</scope>
    <source>
        <strain evidence="3 4">PAC68</strain>
    </source>
</reference>
<dbReference type="Pfam" id="PF13452">
    <property type="entry name" value="FAS1_DH_region"/>
    <property type="match status" value="1"/>
</dbReference>
<name>A0A0R3L0M0_9BRAD</name>
<dbReference type="RefSeq" id="WP_057838590.1">
    <property type="nucleotide sequence ID" value="NZ_LLXZ01000167.1"/>
</dbReference>
<keyword evidence="4" id="KW-1185">Reference proteome</keyword>
<dbReference type="Proteomes" id="UP000050863">
    <property type="component" value="Unassembled WGS sequence"/>
</dbReference>
<dbReference type="InterPro" id="IPR029069">
    <property type="entry name" value="HotDog_dom_sf"/>
</dbReference>
<feature type="compositionally biased region" description="Pro residues" evidence="1">
    <location>
        <begin position="162"/>
        <end position="173"/>
    </location>
</feature>
<dbReference type="SUPFAM" id="SSF54637">
    <property type="entry name" value="Thioesterase/thiol ester dehydrase-isomerase"/>
    <property type="match status" value="2"/>
</dbReference>
<feature type="region of interest" description="Disordered" evidence="1">
    <location>
        <begin position="157"/>
        <end position="177"/>
    </location>
</feature>
<evidence type="ECO:0000256" key="1">
    <source>
        <dbReference type="SAM" id="MobiDB-lite"/>
    </source>
</evidence>
<dbReference type="EMBL" id="LLXZ01000167">
    <property type="protein sequence ID" value="KRR01035.1"/>
    <property type="molecule type" value="Genomic_DNA"/>
</dbReference>
<sequence length="287" mass="31271">MTEAAAKLDLDHLRQWIGRSTEATDIVTAQLVKGLRATLFQEIGEPATGDAAPWTTHWCLAQPVFPMSMLGPDGHPTRGGFLPPVPLPRRMWAGGEIEFLAPLRVGDESTRTSRIADVTVKTGSTGTLCFVSVEHEITTPRGVAIRERQDIVYRDIGGAAPASPPKAPPPPPVAKHRESHVSDPVLLFRYSALTFNGHRIHYDRDYVTKVEGYPGLIFHGPLQAALIVEFAAKLHGDSAPKKFSYRGVQPLFEGSEFSINANETSAGMELWIANAEGQPTMKGTATW</sequence>
<dbReference type="GO" id="GO:0019171">
    <property type="term" value="F:(3R)-hydroxyacyl-[acyl-carrier-protein] dehydratase activity"/>
    <property type="evidence" value="ECO:0007669"/>
    <property type="project" value="TreeGrafter"/>
</dbReference>
<organism evidence="3 4">
    <name type="scientific">Bradyrhizobium jicamae</name>
    <dbReference type="NCBI Taxonomy" id="280332"/>
    <lineage>
        <taxon>Bacteria</taxon>
        <taxon>Pseudomonadati</taxon>
        <taxon>Pseudomonadota</taxon>
        <taxon>Alphaproteobacteria</taxon>
        <taxon>Hyphomicrobiales</taxon>
        <taxon>Nitrobacteraceae</taxon>
        <taxon>Bradyrhizobium</taxon>
    </lineage>
</organism>
<dbReference type="InterPro" id="IPR039569">
    <property type="entry name" value="FAS1-like_DH_region"/>
</dbReference>
<proteinExistence type="predicted"/>
<dbReference type="AlphaFoldDB" id="A0A0R3L0M0"/>
<dbReference type="STRING" id="280332.CQ12_27380"/>
<evidence type="ECO:0000313" key="3">
    <source>
        <dbReference type="EMBL" id="KRR01035.1"/>
    </source>
</evidence>
<dbReference type="InterPro" id="IPR052741">
    <property type="entry name" value="Mitochondrial_HTD2"/>
</dbReference>
<dbReference type="PANTHER" id="PTHR28152:SF1">
    <property type="entry name" value="HYDROXYACYL-THIOESTER DEHYDRATASE TYPE 2, MITOCHONDRIAL"/>
    <property type="match status" value="1"/>
</dbReference>